<evidence type="ECO:0008006" key="3">
    <source>
        <dbReference type="Google" id="ProtNLM"/>
    </source>
</evidence>
<evidence type="ECO:0000313" key="1">
    <source>
        <dbReference type="EMBL" id="SNZ16904.1"/>
    </source>
</evidence>
<protein>
    <recommendedName>
        <fullName evidence="3">Small CPxCG-related zinc finger protein</fullName>
    </recommendedName>
</protein>
<dbReference type="Pfam" id="PF24444">
    <property type="entry name" value="DUF7563"/>
    <property type="match status" value="1"/>
</dbReference>
<dbReference type="OrthoDB" id="189700at2157"/>
<dbReference type="Proteomes" id="UP000219453">
    <property type="component" value="Unassembled WGS sequence"/>
</dbReference>
<sequence length="49" mass="5345">MPHCENCGGFVTRNFVRVFGDNHDNVQGCMECCDRTAVREGGVVANPTT</sequence>
<dbReference type="RefSeq" id="WP_179747491.1">
    <property type="nucleotide sequence ID" value="NZ_OBEJ01000004.1"/>
</dbReference>
<dbReference type="InterPro" id="IPR055985">
    <property type="entry name" value="DUF7563"/>
</dbReference>
<organism evidence="1 2">
    <name type="scientific">Natronoarchaeum philippinense</name>
    <dbReference type="NCBI Taxonomy" id="558529"/>
    <lineage>
        <taxon>Archaea</taxon>
        <taxon>Methanobacteriati</taxon>
        <taxon>Methanobacteriota</taxon>
        <taxon>Stenosarchaea group</taxon>
        <taxon>Halobacteria</taxon>
        <taxon>Halobacteriales</taxon>
        <taxon>Natronoarchaeaceae</taxon>
    </lineage>
</organism>
<reference evidence="1 2" key="1">
    <citation type="submission" date="2017-09" db="EMBL/GenBank/DDBJ databases">
        <authorList>
            <person name="Ehlers B."/>
            <person name="Leendertz F.H."/>
        </authorList>
    </citation>
    <scope>NUCLEOTIDE SEQUENCE [LARGE SCALE GENOMIC DNA]</scope>
    <source>
        <strain evidence="1 2">DSM 27208</strain>
    </source>
</reference>
<gene>
    <name evidence="1" type="ORF">SAMN06269185_2808</name>
</gene>
<dbReference type="AlphaFoldDB" id="A0A285P5A6"/>
<accession>A0A285P5A6</accession>
<name>A0A285P5A6_NATPI</name>
<keyword evidence="2" id="KW-1185">Reference proteome</keyword>
<proteinExistence type="predicted"/>
<dbReference type="EMBL" id="OBEJ01000004">
    <property type="protein sequence ID" value="SNZ16904.1"/>
    <property type="molecule type" value="Genomic_DNA"/>
</dbReference>
<evidence type="ECO:0000313" key="2">
    <source>
        <dbReference type="Proteomes" id="UP000219453"/>
    </source>
</evidence>